<dbReference type="OrthoDB" id="202825at2759"/>
<organism evidence="6">
    <name type="scientific">Cladocopium goreaui</name>
    <dbReference type="NCBI Taxonomy" id="2562237"/>
    <lineage>
        <taxon>Eukaryota</taxon>
        <taxon>Sar</taxon>
        <taxon>Alveolata</taxon>
        <taxon>Dinophyceae</taxon>
        <taxon>Suessiales</taxon>
        <taxon>Symbiodiniaceae</taxon>
        <taxon>Cladocopium</taxon>
    </lineage>
</organism>
<evidence type="ECO:0000313" key="8">
    <source>
        <dbReference type="Proteomes" id="UP001152797"/>
    </source>
</evidence>
<dbReference type="EMBL" id="CAMXCT030001324">
    <property type="protein sequence ID" value="CAL4776309.1"/>
    <property type="molecule type" value="Genomic_DNA"/>
</dbReference>
<feature type="compositionally biased region" description="Basic residues" evidence="4">
    <location>
        <begin position="1228"/>
        <end position="1240"/>
    </location>
</feature>
<dbReference type="InterPro" id="IPR039564">
    <property type="entry name" value="Peptidase_C39-like"/>
</dbReference>
<dbReference type="GO" id="GO:0036064">
    <property type="term" value="C:ciliary basal body"/>
    <property type="evidence" value="ECO:0007669"/>
    <property type="project" value="TreeGrafter"/>
</dbReference>
<proteinExistence type="predicted"/>
<dbReference type="EMBL" id="CAMXCT010001324">
    <property type="protein sequence ID" value="CAI3988997.1"/>
    <property type="molecule type" value="Genomic_DNA"/>
</dbReference>
<dbReference type="Pfam" id="PF03133">
    <property type="entry name" value="TTL"/>
    <property type="match status" value="2"/>
</dbReference>
<reference evidence="6" key="1">
    <citation type="submission" date="2022-10" db="EMBL/GenBank/DDBJ databases">
        <authorList>
            <person name="Chen Y."/>
            <person name="Dougan E. K."/>
            <person name="Chan C."/>
            <person name="Rhodes N."/>
            <person name="Thang M."/>
        </authorList>
    </citation>
    <scope>NUCLEOTIDE SEQUENCE</scope>
</reference>
<dbReference type="EMBL" id="CAMXCT020001324">
    <property type="protein sequence ID" value="CAL1142372.1"/>
    <property type="molecule type" value="Genomic_DNA"/>
</dbReference>
<gene>
    <name evidence="6" type="ORF">C1SCF055_LOCUS16103</name>
</gene>
<evidence type="ECO:0000259" key="5">
    <source>
        <dbReference type="Pfam" id="PF13529"/>
    </source>
</evidence>
<name>A0A9P1CB83_9DINO</name>
<dbReference type="GO" id="GO:0005524">
    <property type="term" value="F:ATP binding"/>
    <property type="evidence" value="ECO:0007669"/>
    <property type="project" value="UniProtKB-KW"/>
</dbReference>
<evidence type="ECO:0000256" key="1">
    <source>
        <dbReference type="ARBA" id="ARBA00022598"/>
    </source>
</evidence>
<evidence type="ECO:0000256" key="4">
    <source>
        <dbReference type="SAM" id="MobiDB-lite"/>
    </source>
</evidence>
<keyword evidence="2" id="KW-0547">Nucleotide-binding</keyword>
<dbReference type="PANTHER" id="PTHR12241:SF154">
    <property type="entry name" value="TUBULIN POLYGLUTAMYLASE TTLL11"/>
    <property type="match status" value="1"/>
</dbReference>
<dbReference type="Pfam" id="PF13529">
    <property type="entry name" value="Peptidase_C39_2"/>
    <property type="match status" value="1"/>
</dbReference>
<dbReference type="Gene3D" id="3.30.470.20">
    <property type="entry name" value="ATP-grasp fold, B domain"/>
    <property type="match status" value="1"/>
</dbReference>
<evidence type="ECO:0000313" key="7">
    <source>
        <dbReference type="EMBL" id="CAL4776309.1"/>
    </source>
</evidence>
<feature type="region of interest" description="Disordered" evidence="4">
    <location>
        <begin position="1220"/>
        <end position="1257"/>
    </location>
</feature>
<feature type="compositionally biased region" description="Acidic residues" evidence="4">
    <location>
        <begin position="1244"/>
        <end position="1257"/>
    </location>
</feature>
<dbReference type="GO" id="GO:0015631">
    <property type="term" value="F:tubulin binding"/>
    <property type="evidence" value="ECO:0007669"/>
    <property type="project" value="TreeGrafter"/>
</dbReference>
<evidence type="ECO:0000313" key="6">
    <source>
        <dbReference type="EMBL" id="CAI3988997.1"/>
    </source>
</evidence>
<dbReference type="Gene3D" id="3.90.70.10">
    <property type="entry name" value="Cysteine proteinases"/>
    <property type="match status" value="1"/>
</dbReference>
<evidence type="ECO:0000256" key="3">
    <source>
        <dbReference type="ARBA" id="ARBA00022840"/>
    </source>
</evidence>
<dbReference type="PROSITE" id="PS51221">
    <property type="entry name" value="TTL"/>
    <property type="match status" value="1"/>
</dbReference>
<evidence type="ECO:0000256" key="2">
    <source>
        <dbReference type="ARBA" id="ARBA00022741"/>
    </source>
</evidence>
<dbReference type="InterPro" id="IPR004344">
    <property type="entry name" value="TTL/TTLL_fam"/>
</dbReference>
<dbReference type="Proteomes" id="UP001152797">
    <property type="component" value="Unassembled WGS sequence"/>
</dbReference>
<reference evidence="7 8" key="2">
    <citation type="submission" date="2024-05" db="EMBL/GenBank/DDBJ databases">
        <authorList>
            <person name="Chen Y."/>
            <person name="Shah S."/>
            <person name="Dougan E. K."/>
            <person name="Thang M."/>
            <person name="Chan C."/>
        </authorList>
    </citation>
    <scope>NUCLEOTIDE SEQUENCE [LARGE SCALE GENOMIC DNA]</scope>
</reference>
<accession>A0A9P1CB83</accession>
<comment type="caution">
    <text evidence="6">The sequence shown here is derived from an EMBL/GenBank/DDBJ whole genome shotgun (WGS) entry which is preliminary data.</text>
</comment>
<feature type="domain" description="Peptidase C39-like" evidence="5">
    <location>
        <begin position="52"/>
        <end position="148"/>
    </location>
</feature>
<dbReference type="GO" id="GO:0000226">
    <property type="term" value="P:microtubule cytoskeleton organization"/>
    <property type="evidence" value="ECO:0007669"/>
    <property type="project" value="TreeGrafter"/>
</dbReference>
<dbReference type="GO" id="GO:0070740">
    <property type="term" value="F:tubulin-glutamic acid ligase activity"/>
    <property type="evidence" value="ECO:0007669"/>
    <property type="project" value="TreeGrafter"/>
</dbReference>
<sequence length="1471" mass="161958">MVRRRSTGTAVAIACVLYSRMDVTDVSLIDSEKRATEEILARMPALKQIGPSCGSTCLSMCLEFQGLPMDPRLIEERIHPYGRVDLGEVPFAMANFAKRLGINAQSYCHGTLEGLAEHLRKGCVVIVMINYRHGTGHLVNLLGFDRDDGHIVAVRLRNPWGFDETMPAEQFREEWHCLRQCRNSKLGCWLPVFDAGYMVIAPSHVVLPPPPASQVLHSAPMDVLVTAVNGIGGSFCTISAGHWLLGLSQLLGNVLATLGGLSAYVLGNLVGLNLEFLGHELRISGSGSSVIAYGLEMTGWCLSMVAGQAIQKELSSEAIVAWERKMRHAGLTLPVQERVVVSARGGGPQGLPFNEVNPSYEADQDIWGRTLGLRTLQEALHGDVSQPMPRPVTWLEVLFPEEYQNFKQGCSERILAITHMSYVQIAHHFFNWPLPDIEAGPRYEGVLCRASTQPPDSAALGSATTAGFPATPVTSGGINRPVVLELYMEALCRPVVLELYMEALGRAMDDMLHGLSLLGPRIEQMAAHIEKLSKEVGDQRALLMQKAEQQDIAQIPALSYIHSCSSIMIRWNRVYDPGPCSLRVAVAMSEVLTEASVVETDGKAIQELLESVARAWCTPKDRSPDNWQEFLKLSGPPVIDWTAGVARAKFEYLERDEVLCSVDSATAEYDIKAGKLKQQLNHLGHGMAQKIDQLDRDAQEFMQSTVQKIDTLGGELQGTAGSGRVDHLEERLTKAFQAIERKAEAAAFRRLEEQVLEIGGYVETKAEMAQLQSAEEVLKVLEQSISKTAAVTDLEPLKRQLKEPAMDVPAPDVTSATELGVAAGSPVGSATEAVRRLREVADATDEAWAPYFRENQLDTLLTEMVAGLSSSEPPDPIQWMIRHLVQHRMAAGTVATPASEQTGEVKKGKKGKKIGVNISACLRRGCRALLDIVCEEGSSWELIEDPSNTQAPIFFVWSGQGLLQRLNHPAGSEKVPRMPSSAWVNRFPGIGCICDKVNMALALRLLQKMWPEKFRFWPKSWLLPAEVDELSTWLDKHKSDTVIVKPEGGSQGDGIFLVQTASDLRLKLSAKPHFGAGFGALAQRYLPEPLLLDGLKFDLRLYVVVTSVDPLVAYLSREGLARFCTAKYEAPSTANANDAYMHLTNYSVNKKSAAFKDEDPFTVHTQASKRPLSTLLLQMAAQEEAAGRAFDEDKVFRSFEEVCAVLLQAMAPVIKVTYDRVAKESRPKPKPKAKSPKKRPRGDIEEEEEEEDEDEEMYAPNCFQILGVDVLLDSSLQPWLLEVNARPSMDISNPLRLSDAPPGTRRCVCRDMDGEEHCHVHSEVDVRVKRMVVDGALRMAAANGEPNEVPESFVKMNFDRYSPSEAQETLSAVARIFQEAGGSKKAFTTSGVRRTLANAVNAGLPAHELDTLVTKWKHQGYRQDIHSEDDNAEIGVLDFASLLQEIALVRSKDEDPLEALVSLIELCDPGA</sequence>
<keyword evidence="3" id="KW-0067">ATP-binding</keyword>
<keyword evidence="8" id="KW-1185">Reference proteome</keyword>
<keyword evidence="1" id="KW-0436">Ligase</keyword>
<dbReference type="SUPFAM" id="SSF56059">
    <property type="entry name" value="Glutathione synthetase ATP-binding domain-like"/>
    <property type="match status" value="1"/>
</dbReference>
<dbReference type="PANTHER" id="PTHR12241">
    <property type="entry name" value="TUBULIN POLYGLUTAMYLASE"/>
    <property type="match status" value="1"/>
</dbReference>
<protein>
    <submittedName>
        <fullName evidence="7">EF-hand domain-containing protein</fullName>
    </submittedName>
</protein>